<dbReference type="Proteomes" id="UP001174909">
    <property type="component" value="Unassembled WGS sequence"/>
</dbReference>
<name>A0AA35W5Y3_GEOBA</name>
<accession>A0AA35W5Y3</accession>
<dbReference type="AlphaFoldDB" id="A0AA35W5Y3"/>
<evidence type="ECO:0000313" key="2">
    <source>
        <dbReference type="Proteomes" id="UP001174909"/>
    </source>
</evidence>
<sequence>MAGYLTLRRKRCTPWSTPVATISWWRWSFLGRVKEIPTYYREVGTLFLFYIPRKKSEHLCI</sequence>
<proteinExistence type="predicted"/>
<evidence type="ECO:0000313" key="1">
    <source>
        <dbReference type="EMBL" id="CAI8009353.1"/>
    </source>
</evidence>
<gene>
    <name evidence="1" type="ORF">GBAR_LOCUS6300</name>
</gene>
<reference evidence="1" key="1">
    <citation type="submission" date="2023-03" db="EMBL/GenBank/DDBJ databases">
        <authorList>
            <person name="Steffen K."/>
            <person name="Cardenas P."/>
        </authorList>
    </citation>
    <scope>NUCLEOTIDE SEQUENCE</scope>
</reference>
<comment type="caution">
    <text evidence="1">The sequence shown here is derived from an EMBL/GenBank/DDBJ whole genome shotgun (WGS) entry which is preliminary data.</text>
</comment>
<keyword evidence="2" id="KW-1185">Reference proteome</keyword>
<protein>
    <submittedName>
        <fullName evidence="1">Uncharacterized protein</fullName>
    </submittedName>
</protein>
<dbReference type="EMBL" id="CASHTH010000948">
    <property type="protein sequence ID" value="CAI8009353.1"/>
    <property type="molecule type" value="Genomic_DNA"/>
</dbReference>
<organism evidence="1 2">
    <name type="scientific">Geodia barretti</name>
    <name type="common">Barrett's horny sponge</name>
    <dbReference type="NCBI Taxonomy" id="519541"/>
    <lineage>
        <taxon>Eukaryota</taxon>
        <taxon>Metazoa</taxon>
        <taxon>Porifera</taxon>
        <taxon>Demospongiae</taxon>
        <taxon>Heteroscleromorpha</taxon>
        <taxon>Tetractinellida</taxon>
        <taxon>Astrophorina</taxon>
        <taxon>Geodiidae</taxon>
        <taxon>Geodia</taxon>
    </lineage>
</organism>